<dbReference type="GO" id="GO:0006226">
    <property type="term" value="P:dUMP biosynthetic process"/>
    <property type="evidence" value="ECO:0007669"/>
    <property type="project" value="UniProtKB-UniRule"/>
</dbReference>
<dbReference type="OrthoDB" id="9809956at2"/>
<protein>
    <recommendedName>
        <fullName evidence="7">Deoxyuridine 5'-triphosphate nucleotidohydrolase</fullName>
        <shortName evidence="7">dUTPase</shortName>
        <ecNumber evidence="7">3.6.1.23</ecNumber>
    </recommendedName>
    <alternativeName>
        <fullName evidence="7">dUTP pyrophosphatase</fullName>
    </alternativeName>
</protein>
<accession>A0A0D7EPQ5</accession>
<dbReference type="EMBL" id="JXXE01000251">
    <property type="protein sequence ID" value="KIZ42535.1"/>
    <property type="molecule type" value="Genomic_DNA"/>
</dbReference>
<evidence type="ECO:0000313" key="10">
    <source>
        <dbReference type="Proteomes" id="UP000032515"/>
    </source>
</evidence>
<feature type="binding site" evidence="7">
    <location>
        <position position="85"/>
    </location>
    <ligand>
        <name>substrate</name>
    </ligand>
</feature>
<sequence>MTPTVTVHIQQLPHGDGLALPAYQSAHAAGLDLLAAVPDATPITLAPGRHALVPTGLMIALPDGFEAQVRPRSGLAAKHGVTVLNAPGTIDADYRGEIGVLLINHGSEPFAINRGERIAQLVIAPVSRAQLTPVAALPATARGDGGFGSTGR</sequence>
<dbReference type="RefSeq" id="WP_044411095.1">
    <property type="nucleotide sequence ID" value="NZ_JXXE01000251.1"/>
</dbReference>
<dbReference type="AlphaFoldDB" id="A0A0D7EPQ5"/>
<dbReference type="Proteomes" id="UP000032515">
    <property type="component" value="Unassembled WGS sequence"/>
</dbReference>
<comment type="pathway">
    <text evidence="7">Pyrimidine metabolism; dUMP biosynthesis; dUMP from dCTP (dUTP route): step 2/2.</text>
</comment>
<dbReference type="GO" id="GO:0000287">
    <property type="term" value="F:magnesium ion binding"/>
    <property type="evidence" value="ECO:0007669"/>
    <property type="project" value="UniProtKB-UniRule"/>
</dbReference>
<keyword evidence="2 7" id="KW-0479">Metal-binding</keyword>
<dbReference type="PANTHER" id="PTHR11241">
    <property type="entry name" value="DEOXYURIDINE 5'-TRIPHOSPHATE NUCLEOTIDOHYDROLASE"/>
    <property type="match status" value="1"/>
</dbReference>
<evidence type="ECO:0000256" key="4">
    <source>
        <dbReference type="ARBA" id="ARBA00022842"/>
    </source>
</evidence>
<evidence type="ECO:0000256" key="3">
    <source>
        <dbReference type="ARBA" id="ARBA00022801"/>
    </source>
</evidence>
<comment type="cofactor">
    <cofactor evidence="7">
        <name>Mg(2+)</name>
        <dbReference type="ChEBI" id="CHEBI:18420"/>
    </cofactor>
</comment>
<proteinExistence type="inferred from homology"/>
<feature type="binding site" evidence="7">
    <location>
        <begin position="89"/>
        <end position="91"/>
    </location>
    <ligand>
        <name>substrate</name>
    </ligand>
</feature>
<dbReference type="Gene3D" id="2.70.40.10">
    <property type="match status" value="1"/>
</dbReference>
<evidence type="ECO:0000256" key="1">
    <source>
        <dbReference type="ARBA" id="ARBA00006581"/>
    </source>
</evidence>
<comment type="function">
    <text evidence="7">This enzyme is involved in nucleotide metabolism: it produces dUMP, the immediate precursor of thymidine nucleotides and it decreases the intracellular concentration of dUTP so that uracil cannot be incorporated into DNA.</text>
</comment>
<evidence type="ECO:0000256" key="2">
    <source>
        <dbReference type="ARBA" id="ARBA00022723"/>
    </source>
</evidence>
<dbReference type="UniPathway" id="UPA00610">
    <property type="reaction ID" value="UER00666"/>
</dbReference>
<evidence type="ECO:0000256" key="5">
    <source>
        <dbReference type="ARBA" id="ARBA00023080"/>
    </source>
</evidence>
<evidence type="ECO:0000313" key="9">
    <source>
        <dbReference type="EMBL" id="KIZ42535.1"/>
    </source>
</evidence>
<dbReference type="NCBIfam" id="TIGR00576">
    <property type="entry name" value="dut"/>
    <property type="match status" value="1"/>
</dbReference>
<name>A0A0D7EPQ5_RHOPL</name>
<organism evidence="9 10">
    <name type="scientific">Rhodopseudomonas palustris</name>
    <dbReference type="NCBI Taxonomy" id="1076"/>
    <lineage>
        <taxon>Bacteria</taxon>
        <taxon>Pseudomonadati</taxon>
        <taxon>Pseudomonadota</taxon>
        <taxon>Alphaproteobacteria</taxon>
        <taxon>Hyphomicrobiales</taxon>
        <taxon>Nitrobacteraceae</taxon>
        <taxon>Rhodopseudomonas</taxon>
    </lineage>
</organism>
<dbReference type="PATRIC" id="fig|1076.23.peg.2644"/>
<keyword evidence="3 7" id="KW-0378">Hydrolase</keyword>
<comment type="similarity">
    <text evidence="1 7">Belongs to the dUTPase family.</text>
</comment>
<gene>
    <name evidence="7" type="primary">dut</name>
    <name evidence="9" type="ORF">OO17_12800</name>
</gene>
<comment type="caution">
    <text evidence="9">The sequence shown here is derived from an EMBL/GenBank/DDBJ whole genome shotgun (WGS) entry which is preliminary data.</text>
</comment>
<evidence type="ECO:0000256" key="7">
    <source>
        <dbReference type="HAMAP-Rule" id="MF_00116"/>
    </source>
</evidence>
<reference evidence="9 10" key="1">
    <citation type="submission" date="2014-11" db="EMBL/GenBank/DDBJ databases">
        <title>Genomics and ecophysiology of heterotrophic nitrogen fixing bacteria isolated from estuarine surface water.</title>
        <authorList>
            <person name="Bentzon-Tilia M."/>
            <person name="Severin I."/>
            <person name="Hansen L.H."/>
            <person name="Riemann L."/>
        </authorList>
    </citation>
    <scope>NUCLEOTIDE SEQUENCE [LARGE SCALE GENOMIC DNA]</scope>
    <source>
        <strain evidence="9 10">BAL398</strain>
    </source>
</reference>
<dbReference type="EC" id="3.6.1.23" evidence="7"/>
<comment type="catalytic activity">
    <reaction evidence="6 7">
        <text>dUTP + H2O = dUMP + diphosphate + H(+)</text>
        <dbReference type="Rhea" id="RHEA:10248"/>
        <dbReference type="ChEBI" id="CHEBI:15377"/>
        <dbReference type="ChEBI" id="CHEBI:15378"/>
        <dbReference type="ChEBI" id="CHEBI:33019"/>
        <dbReference type="ChEBI" id="CHEBI:61555"/>
        <dbReference type="ChEBI" id="CHEBI:246422"/>
        <dbReference type="EC" id="3.6.1.23"/>
    </reaction>
</comment>
<dbReference type="InterPro" id="IPR029054">
    <property type="entry name" value="dUTPase-like"/>
</dbReference>
<dbReference type="InterPro" id="IPR008181">
    <property type="entry name" value="dUTPase"/>
</dbReference>
<evidence type="ECO:0000259" key="8">
    <source>
        <dbReference type="Pfam" id="PF00692"/>
    </source>
</evidence>
<dbReference type="Pfam" id="PF00692">
    <property type="entry name" value="dUTPase"/>
    <property type="match status" value="1"/>
</dbReference>
<keyword evidence="4 7" id="KW-0460">Magnesium</keyword>
<dbReference type="GO" id="GO:0004170">
    <property type="term" value="F:dUTP diphosphatase activity"/>
    <property type="evidence" value="ECO:0007669"/>
    <property type="project" value="UniProtKB-UniRule"/>
</dbReference>
<dbReference type="InterPro" id="IPR033704">
    <property type="entry name" value="dUTPase_trimeric"/>
</dbReference>
<feature type="binding site" evidence="7">
    <location>
        <begin position="72"/>
        <end position="74"/>
    </location>
    <ligand>
        <name>substrate</name>
    </ligand>
</feature>
<dbReference type="SUPFAM" id="SSF51283">
    <property type="entry name" value="dUTPase-like"/>
    <property type="match status" value="1"/>
</dbReference>
<dbReference type="FunFam" id="2.70.40.10:FF:000002">
    <property type="entry name" value="dUTP diphosphatase"/>
    <property type="match status" value="1"/>
</dbReference>
<keyword evidence="5 7" id="KW-0546">Nucleotide metabolism</keyword>
<dbReference type="InterPro" id="IPR036157">
    <property type="entry name" value="dUTPase-like_sf"/>
</dbReference>
<evidence type="ECO:0000256" key="6">
    <source>
        <dbReference type="ARBA" id="ARBA00047686"/>
    </source>
</evidence>
<feature type="domain" description="dUTPase-like" evidence="8">
    <location>
        <begin position="19"/>
        <end position="151"/>
    </location>
</feature>
<dbReference type="NCBIfam" id="NF001862">
    <property type="entry name" value="PRK00601.1"/>
    <property type="match status" value="1"/>
</dbReference>
<dbReference type="PANTHER" id="PTHR11241:SF0">
    <property type="entry name" value="DEOXYURIDINE 5'-TRIPHOSPHATE NUCLEOTIDOHYDROLASE"/>
    <property type="match status" value="1"/>
</dbReference>
<comment type="caution">
    <text evidence="7">Lacks conserved residue(s) required for the propagation of feature annotation.</text>
</comment>
<dbReference type="CDD" id="cd07557">
    <property type="entry name" value="trimeric_dUTPase"/>
    <property type="match status" value="1"/>
</dbReference>
<dbReference type="STRING" id="1421013.GCA_000504425_03043"/>
<dbReference type="HAMAP" id="MF_00116">
    <property type="entry name" value="dUTPase_bact"/>
    <property type="match status" value="1"/>
</dbReference>
<dbReference type="GO" id="GO:0046081">
    <property type="term" value="P:dUTP catabolic process"/>
    <property type="evidence" value="ECO:0007669"/>
    <property type="project" value="InterPro"/>
</dbReference>